<evidence type="ECO:0000313" key="3">
    <source>
        <dbReference type="Proteomes" id="UP000184275"/>
    </source>
</evidence>
<name>A0A1M6R609_9BACT</name>
<keyword evidence="1" id="KW-0812">Transmembrane</keyword>
<protein>
    <submittedName>
        <fullName evidence="2">Uncharacterized protein</fullName>
    </submittedName>
</protein>
<gene>
    <name evidence="2" type="ORF">SAMN05720469_103122</name>
</gene>
<feature type="transmembrane region" description="Helical" evidence="1">
    <location>
        <begin position="6"/>
        <end position="30"/>
    </location>
</feature>
<keyword evidence="1" id="KW-1133">Transmembrane helix</keyword>
<organism evidence="2 3">
    <name type="scientific">Fibrobacter intestinalis</name>
    <dbReference type="NCBI Taxonomy" id="28122"/>
    <lineage>
        <taxon>Bacteria</taxon>
        <taxon>Pseudomonadati</taxon>
        <taxon>Fibrobacterota</taxon>
        <taxon>Fibrobacteria</taxon>
        <taxon>Fibrobacterales</taxon>
        <taxon>Fibrobacteraceae</taxon>
        <taxon>Fibrobacter</taxon>
    </lineage>
</organism>
<evidence type="ECO:0000313" key="2">
    <source>
        <dbReference type="EMBL" id="SHK27883.1"/>
    </source>
</evidence>
<reference evidence="3" key="1">
    <citation type="submission" date="2016-11" db="EMBL/GenBank/DDBJ databases">
        <authorList>
            <person name="Varghese N."/>
            <person name="Submissions S."/>
        </authorList>
    </citation>
    <scope>NUCLEOTIDE SEQUENCE [LARGE SCALE GENOMIC DNA]</scope>
    <source>
        <strain evidence="3">UWOS</strain>
    </source>
</reference>
<keyword evidence="1" id="KW-0472">Membrane</keyword>
<keyword evidence="3" id="KW-1185">Reference proteome</keyword>
<evidence type="ECO:0000256" key="1">
    <source>
        <dbReference type="SAM" id="Phobius"/>
    </source>
</evidence>
<proteinExistence type="predicted"/>
<dbReference type="EMBL" id="FRAW01000003">
    <property type="protein sequence ID" value="SHK27883.1"/>
    <property type="molecule type" value="Genomic_DNA"/>
</dbReference>
<dbReference type="Proteomes" id="UP000184275">
    <property type="component" value="Unassembled WGS sequence"/>
</dbReference>
<sequence length="34" mass="3914">MELTLGGLVFMIASWTAIIGLNTFCFYKIFKKKK</sequence>
<accession>A0A1M6R609</accession>
<dbReference type="AlphaFoldDB" id="A0A1M6R609"/>